<dbReference type="PANTHER" id="PTHR43364">
    <property type="entry name" value="NADH-SPECIFIC METHYLGLYOXAL REDUCTASE-RELATED"/>
    <property type="match status" value="1"/>
</dbReference>
<dbReference type="Gene3D" id="3.20.20.100">
    <property type="entry name" value="NADP-dependent oxidoreductase domain"/>
    <property type="match status" value="1"/>
</dbReference>
<comment type="caution">
    <text evidence="2">The sequence shown here is derived from an EMBL/GenBank/DDBJ whole genome shotgun (WGS) entry which is preliminary data.</text>
</comment>
<dbReference type="InterPro" id="IPR036812">
    <property type="entry name" value="NAD(P)_OxRdtase_dom_sf"/>
</dbReference>
<protein>
    <submittedName>
        <fullName evidence="2">Aldo/keto reductase</fullName>
    </submittedName>
</protein>
<evidence type="ECO:0000313" key="2">
    <source>
        <dbReference type="EMBL" id="GAA1781827.1"/>
    </source>
</evidence>
<dbReference type="Pfam" id="PF00248">
    <property type="entry name" value="Aldo_ket_red"/>
    <property type="match status" value="1"/>
</dbReference>
<evidence type="ECO:0000313" key="3">
    <source>
        <dbReference type="Proteomes" id="UP001500851"/>
    </source>
</evidence>
<evidence type="ECO:0000259" key="1">
    <source>
        <dbReference type="Pfam" id="PF00248"/>
    </source>
</evidence>
<dbReference type="InterPro" id="IPR050523">
    <property type="entry name" value="AKR_Detox_Biosynth"/>
</dbReference>
<dbReference type="InterPro" id="IPR023210">
    <property type="entry name" value="NADP_OxRdtase_dom"/>
</dbReference>
<name>A0ABP4XJR9_9MICO</name>
<organism evidence="2 3">
    <name type="scientific">Leucobacter iarius</name>
    <dbReference type="NCBI Taxonomy" id="333963"/>
    <lineage>
        <taxon>Bacteria</taxon>
        <taxon>Bacillati</taxon>
        <taxon>Actinomycetota</taxon>
        <taxon>Actinomycetes</taxon>
        <taxon>Micrococcales</taxon>
        <taxon>Microbacteriaceae</taxon>
        <taxon>Leucobacter</taxon>
    </lineage>
</organism>
<sequence>MGARDASMLGLGMMGLEPLDDAQVRELFGTARELGVDVFDHADIYGSEWHACERRFGEALRLAPSERDAIVIQSKCGIQRDVGGFDFSAEHIVRQVEGSLEALRTDRLDVLLLHRPDALVEPEEVARAFAELESSGKVCAFGVSNHTPAQIELLRSAVRQPLIADQVQFGLGHAGLVAQGVAANMEGLPQSEMRDGGLVDWSRLNGVRLQAWSPFRRGFFAGSLFDRDAPKALRQALQRVADVHGLTPSGVAAAWIARHPAEIQTIVGTTRPERLREAAAGIDVRLSRAEWYELLAAAGYTIP</sequence>
<dbReference type="Proteomes" id="UP001500851">
    <property type="component" value="Unassembled WGS sequence"/>
</dbReference>
<dbReference type="PANTHER" id="PTHR43364:SF1">
    <property type="entry name" value="OXIDOREDUCTASE YDHF"/>
    <property type="match status" value="1"/>
</dbReference>
<keyword evidence="3" id="KW-1185">Reference proteome</keyword>
<dbReference type="CDD" id="cd19092">
    <property type="entry name" value="AKR_BsYcsN_EcYdhF-like"/>
    <property type="match status" value="1"/>
</dbReference>
<feature type="domain" description="NADP-dependent oxidoreductase" evidence="1">
    <location>
        <begin position="9"/>
        <end position="294"/>
    </location>
</feature>
<accession>A0ABP4XJR9</accession>
<gene>
    <name evidence="2" type="ORF">GCM10009768_08490</name>
</gene>
<proteinExistence type="predicted"/>
<dbReference type="EMBL" id="BAAAOB010000001">
    <property type="protein sequence ID" value="GAA1781827.1"/>
    <property type="molecule type" value="Genomic_DNA"/>
</dbReference>
<dbReference type="SUPFAM" id="SSF51430">
    <property type="entry name" value="NAD(P)-linked oxidoreductase"/>
    <property type="match status" value="1"/>
</dbReference>
<reference evidence="3" key="1">
    <citation type="journal article" date="2019" name="Int. J. Syst. Evol. Microbiol.">
        <title>The Global Catalogue of Microorganisms (GCM) 10K type strain sequencing project: providing services to taxonomists for standard genome sequencing and annotation.</title>
        <authorList>
            <consortium name="The Broad Institute Genomics Platform"/>
            <consortium name="The Broad Institute Genome Sequencing Center for Infectious Disease"/>
            <person name="Wu L."/>
            <person name="Ma J."/>
        </authorList>
    </citation>
    <scope>NUCLEOTIDE SEQUENCE [LARGE SCALE GENOMIC DNA]</scope>
    <source>
        <strain evidence="3">JCM 14736</strain>
    </source>
</reference>